<organism evidence="1 2">
    <name type="scientific">Pluteus cervinus</name>
    <dbReference type="NCBI Taxonomy" id="181527"/>
    <lineage>
        <taxon>Eukaryota</taxon>
        <taxon>Fungi</taxon>
        <taxon>Dikarya</taxon>
        <taxon>Basidiomycota</taxon>
        <taxon>Agaricomycotina</taxon>
        <taxon>Agaricomycetes</taxon>
        <taxon>Agaricomycetidae</taxon>
        <taxon>Agaricales</taxon>
        <taxon>Pluteineae</taxon>
        <taxon>Pluteaceae</taxon>
        <taxon>Pluteus</taxon>
    </lineage>
</organism>
<dbReference type="Proteomes" id="UP000308600">
    <property type="component" value="Unassembled WGS sequence"/>
</dbReference>
<reference evidence="1 2" key="1">
    <citation type="journal article" date="2019" name="Nat. Ecol. Evol.">
        <title>Megaphylogeny resolves global patterns of mushroom evolution.</title>
        <authorList>
            <person name="Varga T."/>
            <person name="Krizsan K."/>
            <person name="Foldi C."/>
            <person name="Dima B."/>
            <person name="Sanchez-Garcia M."/>
            <person name="Sanchez-Ramirez S."/>
            <person name="Szollosi G.J."/>
            <person name="Szarkandi J.G."/>
            <person name="Papp V."/>
            <person name="Albert L."/>
            <person name="Andreopoulos W."/>
            <person name="Angelini C."/>
            <person name="Antonin V."/>
            <person name="Barry K.W."/>
            <person name="Bougher N.L."/>
            <person name="Buchanan P."/>
            <person name="Buyck B."/>
            <person name="Bense V."/>
            <person name="Catcheside P."/>
            <person name="Chovatia M."/>
            <person name="Cooper J."/>
            <person name="Damon W."/>
            <person name="Desjardin D."/>
            <person name="Finy P."/>
            <person name="Geml J."/>
            <person name="Haridas S."/>
            <person name="Hughes K."/>
            <person name="Justo A."/>
            <person name="Karasinski D."/>
            <person name="Kautmanova I."/>
            <person name="Kiss B."/>
            <person name="Kocsube S."/>
            <person name="Kotiranta H."/>
            <person name="LaButti K.M."/>
            <person name="Lechner B.E."/>
            <person name="Liimatainen K."/>
            <person name="Lipzen A."/>
            <person name="Lukacs Z."/>
            <person name="Mihaltcheva S."/>
            <person name="Morgado L.N."/>
            <person name="Niskanen T."/>
            <person name="Noordeloos M.E."/>
            <person name="Ohm R.A."/>
            <person name="Ortiz-Santana B."/>
            <person name="Ovrebo C."/>
            <person name="Racz N."/>
            <person name="Riley R."/>
            <person name="Savchenko A."/>
            <person name="Shiryaev A."/>
            <person name="Soop K."/>
            <person name="Spirin V."/>
            <person name="Szebenyi C."/>
            <person name="Tomsovsky M."/>
            <person name="Tulloss R.E."/>
            <person name="Uehling J."/>
            <person name="Grigoriev I.V."/>
            <person name="Vagvolgyi C."/>
            <person name="Papp T."/>
            <person name="Martin F.M."/>
            <person name="Miettinen O."/>
            <person name="Hibbett D.S."/>
            <person name="Nagy L.G."/>
        </authorList>
    </citation>
    <scope>NUCLEOTIDE SEQUENCE [LARGE SCALE GENOMIC DNA]</scope>
    <source>
        <strain evidence="1 2">NL-1719</strain>
    </source>
</reference>
<dbReference type="EMBL" id="ML208566">
    <property type="protein sequence ID" value="TFK62678.1"/>
    <property type="molecule type" value="Genomic_DNA"/>
</dbReference>
<evidence type="ECO:0000313" key="2">
    <source>
        <dbReference type="Proteomes" id="UP000308600"/>
    </source>
</evidence>
<protein>
    <submittedName>
        <fullName evidence="1">Uncharacterized protein</fullName>
    </submittedName>
</protein>
<accession>A0ACD3A9Z6</accession>
<name>A0ACD3A9Z6_9AGAR</name>
<proteinExistence type="predicted"/>
<keyword evidence="2" id="KW-1185">Reference proteome</keyword>
<gene>
    <name evidence="1" type="ORF">BDN72DRAFT_903029</name>
</gene>
<evidence type="ECO:0000313" key="1">
    <source>
        <dbReference type="EMBL" id="TFK62678.1"/>
    </source>
</evidence>
<sequence length="119" mass="13570">MGKGKKKNKNPTGFTKDSKRYCEVCKCDITVGFGGDGNWDREFLSSPYPPMRVLIKFLSSHGSPYPPMGVLILPWESLPSHGSLDRVLILPWEPLHFLHLRCINFSYNFKSSMLQIPIK</sequence>